<dbReference type="PROSITE" id="PS50014">
    <property type="entry name" value="BROMODOMAIN_2"/>
    <property type="match status" value="1"/>
</dbReference>
<organism evidence="5 6">
    <name type="scientific">Heterotrigona itama</name>
    <dbReference type="NCBI Taxonomy" id="395501"/>
    <lineage>
        <taxon>Eukaryota</taxon>
        <taxon>Metazoa</taxon>
        <taxon>Ecdysozoa</taxon>
        <taxon>Arthropoda</taxon>
        <taxon>Hexapoda</taxon>
        <taxon>Insecta</taxon>
        <taxon>Pterygota</taxon>
        <taxon>Neoptera</taxon>
        <taxon>Endopterygota</taxon>
        <taxon>Hymenoptera</taxon>
        <taxon>Apocrita</taxon>
        <taxon>Aculeata</taxon>
        <taxon>Apoidea</taxon>
        <taxon>Anthophila</taxon>
        <taxon>Apidae</taxon>
        <taxon>Heterotrigona</taxon>
    </lineage>
</organism>
<proteinExistence type="predicted"/>
<dbReference type="PANTHER" id="PTHR22881">
    <property type="entry name" value="BROMODOMAIN CONTAINING PROTEIN"/>
    <property type="match status" value="1"/>
</dbReference>
<dbReference type="GO" id="GO:0005634">
    <property type="term" value="C:nucleus"/>
    <property type="evidence" value="ECO:0007669"/>
    <property type="project" value="TreeGrafter"/>
</dbReference>
<evidence type="ECO:0000259" key="4">
    <source>
        <dbReference type="PROSITE" id="PS50014"/>
    </source>
</evidence>
<comment type="caution">
    <text evidence="5">The sequence shown here is derived from an EMBL/GenBank/DDBJ whole genome shotgun (WGS) entry which is preliminary data.</text>
</comment>
<evidence type="ECO:0000313" key="5">
    <source>
        <dbReference type="EMBL" id="CAD1469152.1"/>
    </source>
</evidence>
<sequence>MPNYRLLPPRPPSTGAHRVVTSHNITLSPYREPRTCVPRKIAERTHLERLWEHLLRPMEKRDPQQIFAWPDTNNQKIDDNSYLNLNEFVEDIKLNCDNITMYNYPDTTYYNAAMNLLLVDLIMDISKEDFDFELGTEMQIEREREKEKRNEEAEELREKNQRNLRLANSRKFEAILDDMTPKEILKRA</sequence>
<accession>A0A6V7GZC2</accession>
<dbReference type="GO" id="GO:0006357">
    <property type="term" value="P:regulation of transcription by RNA polymerase II"/>
    <property type="evidence" value="ECO:0007669"/>
    <property type="project" value="TreeGrafter"/>
</dbReference>
<feature type="region of interest" description="Disordered" evidence="3">
    <location>
        <begin position="141"/>
        <end position="160"/>
    </location>
</feature>
<evidence type="ECO:0000313" key="6">
    <source>
        <dbReference type="Proteomes" id="UP000752696"/>
    </source>
</evidence>
<dbReference type="InterPro" id="IPR051831">
    <property type="entry name" value="Bromodomain_contain_prot"/>
</dbReference>
<dbReference type="AlphaFoldDB" id="A0A6V7GZC2"/>
<evidence type="ECO:0000256" key="2">
    <source>
        <dbReference type="PROSITE-ProRule" id="PRU00035"/>
    </source>
</evidence>
<dbReference type="Pfam" id="PF00439">
    <property type="entry name" value="Bromodomain"/>
    <property type="match status" value="1"/>
</dbReference>
<dbReference type="EMBL" id="CAJDYZ010001864">
    <property type="protein sequence ID" value="CAD1469152.1"/>
    <property type="molecule type" value="Genomic_DNA"/>
</dbReference>
<evidence type="ECO:0000256" key="3">
    <source>
        <dbReference type="SAM" id="MobiDB-lite"/>
    </source>
</evidence>
<keyword evidence="1 2" id="KW-0103">Bromodomain</keyword>
<protein>
    <recommendedName>
        <fullName evidence="4">Bromo domain-containing protein</fullName>
    </recommendedName>
</protein>
<gene>
    <name evidence="5" type="ORF">MHI_LOCUS111041</name>
</gene>
<dbReference type="InterPro" id="IPR036427">
    <property type="entry name" value="Bromodomain-like_sf"/>
</dbReference>
<dbReference type="SUPFAM" id="SSF47370">
    <property type="entry name" value="Bromodomain"/>
    <property type="match status" value="1"/>
</dbReference>
<keyword evidence="6" id="KW-1185">Reference proteome</keyword>
<reference evidence="5" key="1">
    <citation type="submission" date="2020-07" db="EMBL/GenBank/DDBJ databases">
        <authorList>
            <person name="Nazaruddin N."/>
        </authorList>
    </citation>
    <scope>NUCLEOTIDE SEQUENCE</scope>
</reference>
<dbReference type="Proteomes" id="UP000752696">
    <property type="component" value="Unassembled WGS sequence"/>
</dbReference>
<dbReference type="OrthoDB" id="21648at2759"/>
<name>A0A6V7GZC2_9HYME</name>
<dbReference type="InterPro" id="IPR001487">
    <property type="entry name" value="Bromodomain"/>
</dbReference>
<dbReference type="PANTHER" id="PTHR22881:SF27">
    <property type="entry name" value="BROMODOMAIN CONTAINING 7_9"/>
    <property type="match status" value="1"/>
</dbReference>
<evidence type="ECO:0000256" key="1">
    <source>
        <dbReference type="ARBA" id="ARBA00023117"/>
    </source>
</evidence>
<feature type="domain" description="Bromo" evidence="4">
    <location>
        <begin position="22"/>
        <end position="110"/>
    </location>
</feature>
<dbReference type="PRINTS" id="PR00503">
    <property type="entry name" value="BROMODOMAIN"/>
</dbReference>
<dbReference type="Gene3D" id="1.20.920.10">
    <property type="entry name" value="Bromodomain-like"/>
    <property type="match status" value="1"/>
</dbReference>